<evidence type="ECO:0000313" key="6">
    <source>
        <dbReference type="Proteomes" id="UP000242497"/>
    </source>
</evidence>
<dbReference type="InterPro" id="IPR000241">
    <property type="entry name" value="RlmKL-like_Mtase"/>
</dbReference>
<dbReference type="CDD" id="cd02440">
    <property type="entry name" value="AdoMet_MTases"/>
    <property type="match status" value="1"/>
</dbReference>
<evidence type="ECO:0000313" key="5">
    <source>
        <dbReference type="EMBL" id="SHJ77431.1"/>
    </source>
</evidence>
<evidence type="ECO:0000256" key="1">
    <source>
        <dbReference type="ARBA" id="ARBA00022603"/>
    </source>
</evidence>
<dbReference type="PROSITE" id="PS01261">
    <property type="entry name" value="UPF0020"/>
    <property type="match status" value="1"/>
</dbReference>
<dbReference type="SMART" id="SM00981">
    <property type="entry name" value="THUMP"/>
    <property type="match status" value="1"/>
</dbReference>
<gene>
    <name evidence="5" type="ORF">SAMN02744037_00790</name>
</gene>
<reference evidence="6" key="1">
    <citation type="submission" date="2016-11" db="EMBL/GenBank/DDBJ databases">
        <authorList>
            <person name="Varghese N."/>
            <person name="Submissions S."/>
        </authorList>
    </citation>
    <scope>NUCLEOTIDE SEQUENCE [LARGE SCALE GENOMIC DNA]</scope>
    <source>
        <strain evidence="6">DSM 15518</strain>
    </source>
</reference>
<dbReference type="PROSITE" id="PS51165">
    <property type="entry name" value="THUMP"/>
    <property type="match status" value="1"/>
</dbReference>
<dbReference type="PROSITE" id="PS00092">
    <property type="entry name" value="N6_MTASE"/>
    <property type="match status" value="1"/>
</dbReference>
<dbReference type="InterPro" id="IPR004114">
    <property type="entry name" value="THUMP_dom"/>
</dbReference>
<dbReference type="PANTHER" id="PTHR47313">
    <property type="entry name" value="RIBOSOMAL RNA LARGE SUBUNIT METHYLTRANSFERASE K/L"/>
    <property type="match status" value="1"/>
</dbReference>
<keyword evidence="3" id="KW-0694">RNA-binding</keyword>
<dbReference type="GO" id="GO:0008990">
    <property type="term" value="F:rRNA (guanine-N2-)-methyltransferase activity"/>
    <property type="evidence" value="ECO:0007669"/>
    <property type="project" value="TreeGrafter"/>
</dbReference>
<keyword evidence="1 5" id="KW-0489">Methyltransferase</keyword>
<sequence length="380" mass="44157">MNNVSLIAPCFFGIEKVLKREIENLGYEIERVEDGRVFFKADEYGICVSNIWLRTAERVLLKIGEFKATSFEELFENTKKLPWHKYISEDAVFPVAKASSIKSKLYSIPDIQSIVKKAVVESLKEEYNVSWFSEDSNEKYPIHVFINKDKVTISIDTSGNALHKRGYREVASKAPIRETLAAALVYLTPWKVGRPLIDPFCGSGTLLIEAAMIGLNMAPGLNREFISENWSMLSKKLWWDARKQAFNLMKNDTDFKIYGYDIDEKVIEIAKENAKLADVDEYIHFKRQDARNLKSEDTYGFIITNPPYGERLEDKEKVRKLYEDMATTFKKLDTWSFYIITSYDKFEEAFGKKADKKRKLYNGMLRTDLYQYFGPKPQKR</sequence>
<dbReference type="InterPro" id="IPR002052">
    <property type="entry name" value="DNA_methylase_N6_adenine_CS"/>
</dbReference>
<dbReference type="SUPFAM" id="SSF53335">
    <property type="entry name" value="S-adenosyl-L-methionine-dependent methyltransferases"/>
    <property type="match status" value="1"/>
</dbReference>
<dbReference type="GO" id="GO:0070043">
    <property type="term" value="F:rRNA (guanine-N7-)-methyltransferase activity"/>
    <property type="evidence" value="ECO:0007669"/>
    <property type="project" value="TreeGrafter"/>
</dbReference>
<dbReference type="Pfam" id="PF02926">
    <property type="entry name" value="THUMP"/>
    <property type="match status" value="1"/>
</dbReference>
<protein>
    <submittedName>
        <fullName evidence="5">Putative N6-adenine-specific DNA methylase</fullName>
    </submittedName>
</protein>
<dbReference type="EMBL" id="FRAE01000013">
    <property type="protein sequence ID" value="SHJ77431.1"/>
    <property type="molecule type" value="Genomic_DNA"/>
</dbReference>
<dbReference type="AlphaFoldDB" id="A0A1M6M1R7"/>
<dbReference type="InterPro" id="IPR029063">
    <property type="entry name" value="SAM-dependent_MTases_sf"/>
</dbReference>
<dbReference type="InterPro" id="IPR054170">
    <property type="entry name" value="RlmL_1st"/>
</dbReference>
<feature type="domain" description="THUMP" evidence="4">
    <location>
        <begin position="45"/>
        <end position="157"/>
    </location>
</feature>
<keyword evidence="2" id="KW-0808">Transferase</keyword>
<dbReference type="GO" id="GO:0003723">
    <property type="term" value="F:RNA binding"/>
    <property type="evidence" value="ECO:0007669"/>
    <property type="project" value="UniProtKB-UniRule"/>
</dbReference>
<dbReference type="Pfam" id="PF22020">
    <property type="entry name" value="RlmL_1st"/>
    <property type="match status" value="1"/>
</dbReference>
<dbReference type="Pfam" id="PF01170">
    <property type="entry name" value="UPF0020"/>
    <property type="match status" value="1"/>
</dbReference>
<dbReference type="OrthoDB" id="9809404at2"/>
<evidence type="ECO:0000256" key="3">
    <source>
        <dbReference type="PROSITE-ProRule" id="PRU00529"/>
    </source>
</evidence>
<dbReference type="RefSeq" id="WP_072887459.1">
    <property type="nucleotide sequence ID" value="NZ_FRAE01000013.1"/>
</dbReference>
<evidence type="ECO:0000256" key="2">
    <source>
        <dbReference type="ARBA" id="ARBA00022679"/>
    </source>
</evidence>
<dbReference type="PRINTS" id="PR00507">
    <property type="entry name" value="N12N6MTFRASE"/>
</dbReference>
<organism evidence="5 6">
    <name type="scientific">Tepidibacter formicigenes DSM 15518</name>
    <dbReference type="NCBI Taxonomy" id="1123349"/>
    <lineage>
        <taxon>Bacteria</taxon>
        <taxon>Bacillati</taxon>
        <taxon>Bacillota</taxon>
        <taxon>Clostridia</taxon>
        <taxon>Peptostreptococcales</taxon>
        <taxon>Peptostreptococcaceae</taxon>
        <taxon>Tepidibacter</taxon>
    </lineage>
</organism>
<accession>A0A1M6M1R7</accession>
<dbReference type="Gene3D" id="3.30.2130.30">
    <property type="match status" value="1"/>
</dbReference>
<dbReference type="CDD" id="cd11715">
    <property type="entry name" value="THUMP_AdoMetMT"/>
    <property type="match status" value="1"/>
</dbReference>
<proteinExistence type="predicted"/>
<name>A0A1M6M1R7_9FIRM</name>
<dbReference type="Gene3D" id="3.40.50.150">
    <property type="entry name" value="Vaccinia Virus protein VP39"/>
    <property type="match status" value="1"/>
</dbReference>
<keyword evidence="6" id="KW-1185">Reference proteome</keyword>
<evidence type="ECO:0000259" key="4">
    <source>
        <dbReference type="PROSITE" id="PS51165"/>
    </source>
</evidence>
<dbReference type="STRING" id="1123349.SAMN02744037_00790"/>
<dbReference type="PANTHER" id="PTHR47313:SF1">
    <property type="entry name" value="RIBOSOMAL RNA LARGE SUBUNIT METHYLTRANSFERASE K_L"/>
    <property type="match status" value="1"/>
</dbReference>
<dbReference type="Proteomes" id="UP000242497">
    <property type="component" value="Unassembled WGS sequence"/>
</dbReference>
<dbReference type="InterPro" id="IPR053943">
    <property type="entry name" value="RlmKL-like_Mtase_CS"/>
</dbReference>